<dbReference type="Proteomes" id="UP000028511">
    <property type="component" value="Unassembled WGS sequence"/>
</dbReference>
<dbReference type="EMBL" id="CBSW010000139">
    <property type="protein sequence ID" value="CDG96766.1"/>
    <property type="molecule type" value="Genomic_DNA"/>
</dbReference>
<name>A0A077N3J5_XENBV</name>
<gene>
    <name evidence="1" type="ORF">XBP1_2230012</name>
</gene>
<dbReference type="InterPro" id="IPR018880">
    <property type="entry name" value="Phage_P4_Ash"/>
</dbReference>
<proteinExistence type="predicted"/>
<reference evidence="1" key="1">
    <citation type="submission" date="2013-07" db="EMBL/GenBank/DDBJ databases">
        <title>Sub-species coevolution in mutualistic symbiosis.</title>
        <authorList>
            <person name="Murfin K."/>
            <person name="Klassen J."/>
            <person name="Lee M."/>
            <person name="Forst S."/>
            <person name="Stock P."/>
            <person name="Goodrich-Blair H."/>
        </authorList>
    </citation>
    <scope>NUCLEOTIDE SEQUENCE [LARGE SCALE GENOMIC DNA]</scope>
    <source>
        <strain evidence="1">Puntauvense</strain>
    </source>
</reference>
<accession>A0A077N3J5</accession>
<dbReference type="Pfam" id="PF10554">
    <property type="entry name" value="Phage_ASH"/>
    <property type="match status" value="1"/>
</dbReference>
<comment type="caution">
    <text evidence="1">The sequence shown here is derived from an EMBL/GenBank/DDBJ whole genome shotgun (WGS) entry which is preliminary data.</text>
</comment>
<evidence type="ECO:0000313" key="1">
    <source>
        <dbReference type="EMBL" id="CDG96766.1"/>
    </source>
</evidence>
<protein>
    <submittedName>
        <fullName evidence="1">Bacteriophage protein</fullName>
    </submittedName>
</protein>
<sequence>MVSSAHGGERMNVEFFEHISESYHGNSDHCLFTLLSNIGYSDPAPAKSGVRIETLNQLSATHDAPSVFFCVLASQHLSFKVDSAYTYSTAMLAGQPKGWLASDNVSSLNPASVATPIEIETSGGDSSKLLSEIATMATIPTQTHFKFVFLSIKRADETATPCRIATIATDEHCARSVLSHDFVLFFAGRLPVQEVRHV</sequence>
<organism evidence="1">
    <name type="scientific">Xenorhabdus bovienii str. puntauvense</name>
    <dbReference type="NCBI Taxonomy" id="1398201"/>
    <lineage>
        <taxon>Bacteria</taxon>
        <taxon>Pseudomonadati</taxon>
        <taxon>Pseudomonadota</taxon>
        <taxon>Gammaproteobacteria</taxon>
        <taxon>Enterobacterales</taxon>
        <taxon>Morganellaceae</taxon>
        <taxon>Xenorhabdus</taxon>
    </lineage>
</organism>
<dbReference type="HOGENOM" id="CLU_111481_0_0_6"/>
<dbReference type="NCBIfam" id="NF033153">
    <property type="entry name" value="phage_ICD_like"/>
    <property type="match status" value="1"/>
</dbReference>
<dbReference type="AlphaFoldDB" id="A0A077N3J5"/>